<keyword evidence="1" id="KW-1133">Transmembrane helix</keyword>
<proteinExistence type="predicted"/>
<protein>
    <submittedName>
        <fullName evidence="2">Uncharacterized protein</fullName>
    </submittedName>
</protein>
<comment type="caution">
    <text evidence="2">The sequence shown here is derived from an EMBL/GenBank/DDBJ whole genome shotgun (WGS) entry which is preliminary data.</text>
</comment>
<dbReference type="AlphaFoldDB" id="A0AAV1JRE7"/>
<dbReference type="Proteomes" id="UP001497472">
    <property type="component" value="Unassembled WGS sequence"/>
</dbReference>
<dbReference type="EMBL" id="CAVLEF010000132">
    <property type="protein sequence ID" value="CAK1552078.1"/>
    <property type="molecule type" value="Genomic_DNA"/>
</dbReference>
<keyword evidence="3" id="KW-1185">Reference proteome</keyword>
<name>A0AAV1JRE7_9NEOP</name>
<accession>A0AAV1JRE7</accession>
<feature type="transmembrane region" description="Helical" evidence="1">
    <location>
        <begin position="36"/>
        <end position="60"/>
    </location>
</feature>
<sequence>MEEIKSSNWDLELSELEQTSDPSVYVNAKGVPTLTVATMLGITALVVVAIVMVFVLGILIDCRQQRIMDRKIDQLKRRRTQRRINVEARGDIVRIAENMEESGISPAPVEILREIP</sequence>
<evidence type="ECO:0000313" key="3">
    <source>
        <dbReference type="Proteomes" id="UP001497472"/>
    </source>
</evidence>
<keyword evidence="1" id="KW-0472">Membrane</keyword>
<gene>
    <name evidence="2" type="ORF">LNINA_LOCUS11157</name>
</gene>
<keyword evidence="1" id="KW-0812">Transmembrane</keyword>
<evidence type="ECO:0000256" key="1">
    <source>
        <dbReference type="SAM" id="Phobius"/>
    </source>
</evidence>
<organism evidence="2 3">
    <name type="scientific">Leptosia nina</name>
    <dbReference type="NCBI Taxonomy" id="320188"/>
    <lineage>
        <taxon>Eukaryota</taxon>
        <taxon>Metazoa</taxon>
        <taxon>Ecdysozoa</taxon>
        <taxon>Arthropoda</taxon>
        <taxon>Hexapoda</taxon>
        <taxon>Insecta</taxon>
        <taxon>Pterygota</taxon>
        <taxon>Neoptera</taxon>
        <taxon>Endopterygota</taxon>
        <taxon>Lepidoptera</taxon>
        <taxon>Glossata</taxon>
        <taxon>Ditrysia</taxon>
        <taxon>Papilionoidea</taxon>
        <taxon>Pieridae</taxon>
        <taxon>Pierinae</taxon>
        <taxon>Leptosia</taxon>
    </lineage>
</organism>
<reference evidence="2 3" key="1">
    <citation type="submission" date="2023-11" db="EMBL/GenBank/DDBJ databases">
        <authorList>
            <person name="Okamura Y."/>
        </authorList>
    </citation>
    <scope>NUCLEOTIDE SEQUENCE [LARGE SCALE GENOMIC DNA]</scope>
</reference>
<evidence type="ECO:0000313" key="2">
    <source>
        <dbReference type="EMBL" id="CAK1552078.1"/>
    </source>
</evidence>